<dbReference type="SFLD" id="SFLDF00274">
    <property type="entry name" value="ribosomal_protein_S12_methylth"/>
    <property type="match status" value="1"/>
</dbReference>
<evidence type="ECO:0000313" key="15">
    <source>
        <dbReference type="Proteomes" id="UP000886743"/>
    </source>
</evidence>
<evidence type="ECO:0000256" key="10">
    <source>
        <dbReference type="HAMAP-Rule" id="MF_01865"/>
    </source>
</evidence>
<keyword evidence="5 10" id="KW-0949">S-adenosyl-L-methionine</keyword>
<dbReference type="SFLD" id="SFLDS00029">
    <property type="entry name" value="Radical_SAM"/>
    <property type="match status" value="1"/>
</dbReference>
<keyword evidence="14" id="KW-0687">Ribonucleoprotein</keyword>
<dbReference type="GO" id="GO:0005840">
    <property type="term" value="C:ribosome"/>
    <property type="evidence" value="ECO:0007669"/>
    <property type="project" value="UniProtKB-KW"/>
</dbReference>
<dbReference type="FunFam" id="3.80.30.20:FF:000001">
    <property type="entry name" value="tRNA-2-methylthio-N(6)-dimethylallyladenosine synthase 2"/>
    <property type="match status" value="1"/>
</dbReference>
<dbReference type="HAMAP" id="MF_01865">
    <property type="entry name" value="MTTase_RimO"/>
    <property type="match status" value="1"/>
</dbReference>
<dbReference type="SUPFAM" id="SSF102114">
    <property type="entry name" value="Radical SAM enzymes"/>
    <property type="match status" value="1"/>
</dbReference>
<evidence type="ECO:0000256" key="6">
    <source>
        <dbReference type="ARBA" id="ARBA00022723"/>
    </source>
</evidence>
<dbReference type="InterPro" id="IPR023404">
    <property type="entry name" value="rSAM_horseshoe"/>
</dbReference>
<dbReference type="CDD" id="cd01335">
    <property type="entry name" value="Radical_SAM"/>
    <property type="match status" value="1"/>
</dbReference>
<dbReference type="PROSITE" id="PS51918">
    <property type="entry name" value="RADICAL_SAM"/>
    <property type="match status" value="1"/>
</dbReference>
<comment type="catalytic activity">
    <reaction evidence="10">
        <text>L-aspartate(89)-[ribosomal protein uS12]-hydrogen + (sulfur carrier)-SH + AH2 + 2 S-adenosyl-L-methionine = 3-methylsulfanyl-L-aspartate(89)-[ribosomal protein uS12]-hydrogen + (sulfur carrier)-H + 5'-deoxyadenosine + L-methionine + A + S-adenosyl-L-homocysteine + 2 H(+)</text>
        <dbReference type="Rhea" id="RHEA:37087"/>
        <dbReference type="Rhea" id="RHEA-COMP:10460"/>
        <dbReference type="Rhea" id="RHEA-COMP:10461"/>
        <dbReference type="Rhea" id="RHEA-COMP:14737"/>
        <dbReference type="Rhea" id="RHEA-COMP:14739"/>
        <dbReference type="ChEBI" id="CHEBI:13193"/>
        <dbReference type="ChEBI" id="CHEBI:15378"/>
        <dbReference type="ChEBI" id="CHEBI:17319"/>
        <dbReference type="ChEBI" id="CHEBI:17499"/>
        <dbReference type="ChEBI" id="CHEBI:29917"/>
        <dbReference type="ChEBI" id="CHEBI:29961"/>
        <dbReference type="ChEBI" id="CHEBI:57844"/>
        <dbReference type="ChEBI" id="CHEBI:57856"/>
        <dbReference type="ChEBI" id="CHEBI:59789"/>
        <dbReference type="ChEBI" id="CHEBI:64428"/>
        <dbReference type="ChEBI" id="CHEBI:73599"/>
        <dbReference type="EC" id="2.8.4.4"/>
    </reaction>
</comment>
<dbReference type="Proteomes" id="UP000886743">
    <property type="component" value="Unassembled WGS sequence"/>
</dbReference>
<comment type="caution">
    <text evidence="14">The sequence shown here is derived from an EMBL/GenBank/DDBJ whole genome shotgun (WGS) entry which is preliminary data.</text>
</comment>
<accession>A0A9D1NHQ1</accession>
<evidence type="ECO:0000259" key="13">
    <source>
        <dbReference type="PROSITE" id="PS51918"/>
    </source>
</evidence>
<dbReference type="InterPro" id="IPR007197">
    <property type="entry name" value="rSAM"/>
</dbReference>
<keyword evidence="14" id="KW-0689">Ribosomal protein</keyword>
<evidence type="ECO:0000256" key="2">
    <source>
        <dbReference type="ARBA" id="ARBA00022485"/>
    </source>
</evidence>
<dbReference type="FunFam" id="3.40.50.12160:FF:000003">
    <property type="entry name" value="CDK5 regulatory subunit-associated protein 1"/>
    <property type="match status" value="1"/>
</dbReference>
<evidence type="ECO:0000256" key="5">
    <source>
        <dbReference type="ARBA" id="ARBA00022691"/>
    </source>
</evidence>
<dbReference type="Gene3D" id="3.40.50.12160">
    <property type="entry name" value="Methylthiotransferase, N-terminal domain"/>
    <property type="match status" value="1"/>
</dbReference>
<dbReference type="NCBIfam" id="TIGR01125">
    <property type="entry name" value="30S ribosomal protein S12 methylthiotransferase RimO"/>
    <property type="match status" value="1"/>
</dbReference>
<dbReference type="InterPro" id="IPR013848">
    <property type="entry name" value="Methylthiotransferase_N"/>
</dbReference>
<feature type="domain" description="TRAM" evidence="11">
    <location>
        <begin position="377"/>
        <end position="445"/>
    </location>
</feature>
<name>A0A9D1NHQ1_9FIRM</name>
<keyword evidence="3 10" id="KW-0963">Cytoplasm</keyword>
<dbReference type="SFLD" id="SFLDG01082">
    <property type="entry name" value="B12-binding_domain_containing"/>
    <property type="match status" value="1"/>
</dbReference>
<dbReference type="InterPro" id="IPR005840">
    <property type="entry name" value="Ribosomal_uS12_MeSTrfase_RimO"/>
</dbReference>
<comment type="catalytic activity">
    <reaction evidence="9">
        <text>N(6)-dimethylallyladenosine(37) in tRNA + (sulfur carrier)-SH + AH2 + 2 S-adenosyl-L-methionine = 2-methylsulfanyl-N(6)-dimethylallyladenosine(37) in tRNA + (sulfur carrier)-H + 5'-deoxyadenosine + L-methionine + A + S-adenosyl-L-homocysteine + 2 H(+)</text>
        <dbReference type="Rhea" id="RHEA:37067"/>
        <dbReference type="Rhea" id="RHEA-COMP:10375"/>
        <dbReference type="Rhea" id="RHEA-COMP:10376"/>
        <dbReference type="Rhea" id="RHEA-COMP:14737"/>
        <dbReference type="Rhea" id="RHEA-COMP:14739"/>
        <dbReference type="ChEBI" id="CHEBI:13193"/>
        <dbReference type="ChEBI" id="CHEBI:15378"/>
        <dbReference type="ChEBI" id="CHEBI:17319"/>
        <dbReference type="ChEBI" id="CHEBI:17499"/>
        <dbReference type="ChEBI" id="CHEBI:29917"/>
        <dbReference type="ChEBI" id="CHEBI:57844"/>
        <dbReference type="ChEBI" id="CHEBI:57856"/>
        <dbReference type="ChEBI" id="CHEBI:59789"/>
        <dbReference type="ChEBI" id="CHEBI:64428"/>
        <dbReference type="ChEBI" id="CHEBI:74415"/>
        <dbReference type="ChEBI" id="CHEBI:74417"/>
        <dbReference type="EC" id="2.8.4.3"/>
    </reaction>
</comment>
<dbReference type="InterPro" id="IPR002792">
    <property type="entry name" value="TRAM_dom"/>
</dbReference>
<dbReference type="SFLD" id="SFLDG01061">
    <property type="entry name" value="methylthiotransferase"/>
    <property type="match status" value="1"/>
</dbReference>
<evidence type="ECO:0000256" key="9">
    <source>
        <dbReference type="ARBA" id="ARBA00051425"/>
    </source>
</evidence>
<keyword evidence="8 10" id="KW-0411">Iron-sulfur</keyword>
<dbReference type="Pfam" id="PF00919">
    <property type="entry name" value="UPF0004"/>
    <property type="match status" value="1"/>
</dbReference>
<organism evidence="14 15">
    <name type="scientific">Candidatus Aphodoplasma excrementigallinarum</name>
    <dbReference type="NCBI Taxonomy" id="2840673"/>
    <lineage>
        <taxon>Bacteria</taxon>
        <taxon>Bacillati</taxon>
        <taxon>Bacillota</taxon>
        <taxon>Clostridia</taxon>
        <taxon>Eubacteriales</taxon>
        <taxon>Candidatus Aphodoplasma</taxon>
    </lineage>
</organism>
<dbReference type="InterPro" id="IPR038135">
    <property type="entry name" value="Methylthiotransferase_N_sf"/>
</dbReference>
<dbReference type="InterPro" id="IPR020612">
    <property type="entry name" value="Methylthiotransferase_CS"/>
</dbReference>
<feature type="domain" description="MTTase N-terminal" evidence="12">
    <location>
        <begin position="5"/>
        <end position="121"/>
    </location>
</feature>
<comment type="cofactor">
    <cofactor evidence="10">
        <name>[4Fe-4S] cluster</name>
        <dbReference type="ChEBI" id="CHEBI:49883"/>
    </cofactor>
    <text evidence="10">Binds 2 [4Fe-4S] clusters. One cluster is coordinated with 3 cysteines and an exchangeable S-adenosyl-L-methionine.</text>
</comment>
<dbReference type="Gene3D" id="2.40.50.140">
    <property type="entry name" value="Nucleic acid-binding proteins"/>
    <property type="match status" value="1"/>
</dbReference>
<dbReference type="SMART" id="SM00729">
    <property type="entry name" value="Elp3"/>
    <property type="match status" value="1"/>
</dbReference>
<dbReference type="PANTHER" id="PTHR43837">
    <property type="entry name" value="RIBOSOMAL PROTEIN S12 METHYLTHIOTRANSFERASE RIMO"/>
    <property type="match status" value="1"/>
</dbReference>
<dbReference type="InterPro" id="IPR005839">
    <property type="entry name" value="Methylthiotransferase"/>
</dbReference>
<keyword evidence="7 10" id="KW-0408">Iron</keyword>
<evidence type="ECO:0000256" key="4">
    <source>
        <dbReference type="ARBA" id="ARBA00022679"/>
    </source>
</evidence>
<feature type="domain" description="Radical SAM core" evidence="13">
    <location>
        <begin position="144"/>
        <end position="374"/>
    </location>
</feature>
<evidence type="ECO:0000313" key="14">
    <source>
        <dbReference type="EMBL" id="HIV03329.1"/>
    </source>
</evidence>
<dbReference type="GO" id="GO:0103039">
    <property type="term" value="F:protein methylthiotransferase activity"/>
    <property type="evidence" value="ECO:0007669"/>
    <property type="project" value="UniProtKB-EC"/>
</dbReference>
<feature type="binding site" evidence="10">
    <location>
        <position position="84"/>
    </location>
    <ligand>
        <name>[4Fe-4S] cluster</name>
        <dbReference type="ChEBI" id="CHEBI:49883"/>
        <label>1</label>
    </ligand>
</feature>
<dbReference type="GO" id="GO:0046872">
    <property type="term" value="F:metal ion binding"/>
    <property type="evidence" value="ECO:0007669"/>
    <property type="project" value="UniProtKB-KW"/>
</dbReference>
<evidence type="ECO:0000259" key="11">
    <source>
        <dbReference type="PROSITE" id="PS50926"/>
    </source>
</evidence>
<comment type="subcellular location">
    <subcellularLocation>
        <location evidence="10">Cytoplasm</location>
    </subcellularLocation>
</comment>
<keyword evidence="6 10" id="KW-0479">Metal-binding</keyword>
<evidence type="ECO:0000256" key="1">
    <source>
        <dbReference type="ARBA" id="ARBA00003234"/>
    </source>
</evidence>
<evidence type="ECO:0000256" key="3">
    <source>
        <dbReference type="ARBA" id="ARBA00022490"/>
    </source>
</evidence>
<gene>
    <name evidence="10 14" type="primary">rimO</name>
    <name evidence="14" type="ORF">IAC74_07115</name>
</gene>
<dbReference type="GO" id="GO:0035597">
    <property type="term" value="F:tRNA-2-methylthio-N(6)-dimethylallyladenosine(37) synthase activity"/>
    <property type="evidence" value="ECO:0007669"/>
    <property type="project" value="UniProtKB-EC"/>
</dbReference>
<feature type="binding site" evidence="10">
    <location>
        <position position="14"/>
    </location>
    <ligand>
        <name>[4Fe-4S] cluster</name>
        <dbReference type="ChEBI" id="CHEBI:49883"/>
        <label>1</label>
    </ligand>
</feature>
<dbReference type="GO" id="GO:0051539">
    <property type="term" value="F:4 iron, 4 sulfur cluster binding"/>
    <property type="evidence" value="ECO:0007669"/>
    <property type="project" value="UniProtKB-UniRule"/>
</dbReference>
<dbReference type="InterPro" id="IPR012340">
    <property type="entry name" value="NA-bd_OB-fold"/>
</dbReference>
<keyword evidence="2 10" id="KW-0004">4Fe-4S</keyword>
<dbReference type="PANTHER" id="PTHR43837:SF1">
    <property type="entry name" value="RIBOSOMAL PROTEIN US12 METHYLTHIOTRANSFERASE RIMO"/>
    <property type="match status" value="1"/>
</dbReference>
<dbReference type="EC" id="2.8.4.4" evidence="10"/>
<dbReference type="EMBL" id="DVOF01000210">
    <property type="protein sequence ID" value="HIV03329.1"/>
    <property type="molecule type" value="Genomic_DNA"/>
</dbReference>
<comment type="function">
    <text evidence="10">Catalyzes the methylthiolation of an aspartic acid residue of ribosomal protein uS12.</text>
</comment>
<dbReference type="Gene3D" id="3.80.30.20">
    <property type="entry name" value="tm_1862 like domain"/>
    <property type="match status" value="1"/>
</dbReference>
<evidence type="ECO:0000259" key="12">
    <source>
        <dbReference type="PROSITE" id="PS51449"/>
    </source>
</evidence>
<feature type="binding site" evidence="10">
    <location>
        <position position="165"/>
    </location>
    <ligand>
        <name>[4Fe-4S] cluster</name>
        <dbReference type="ChEBI" id="CHEBI:49883"/>
        <label>2</label>
        <note>4Fe-4S-S-AdoMet</note>
    </ligand>
</feature>
<dbReference type="NCBIfam" id="TIGR00089">
    <property type="entry name" value="MiaB/RimO family radical SAM methylthiotransferase"/>
    <property type="match status" value="1"/>
</dbReference>
<sequence>MSLNNKIAVASLGCAKNLVDTENMLGLLAAEGYTFVSAPEEADIILVNTCAFIGDAKEESINTILDMAQYKQEGNCKLLIVTGCLAERYHEEIKRELPEVDAIVGTGDFPSICSVIRDAMSGEAVCLYGHSEDFALDHMPRMLTTPQHYAYLKIAEGCDNHCTYCIIPSLRGKYRSRTVEDIVDEARHLAANGVKELLLIAQDTTRYGTDLYGSPALPQLLERLCEVEGIEWIRLHYCYPEAITDELLNTIASNRKLLHYFDIPIQHANDNILKRMGRKTNKAQLITLINKIRETLPDAVLRTSLIVGFPGETRADFRELFDFTAQMQFDRVGVFAYSREENTPAARLEKQVDPRTKQRRRDKLMALAQVISLEKNKSKVGTTLDVLCDGFDKESMLYYGRSAADSPGVDSLVYFGARAEVSPGDLVRVKVLCAQEYDLMGEMVL</sequence>
<dbReference type="Pfam" id="PF04055">
    <property type="entry name" value="Radical_SAM"/>
    <property type="match status" value="1"/>
</dbReference>
<feature type="binding site" evidence="10">
    <location>
        <position position="158"/>
    </location>
    <ligand>
        <name>[4Fe-4S] cluster</name>
        <dbReference type="ChEBI" id="CHEBI:49883"/>
        <label>2</label>
        <note>4Fe-4S-S-AdoMet</note>
    </ligand>
</feature>
<feature type="binding site" evidence="10">
    <location>
        <position position="162"/>
    </location>
    <ligand>
        <name>[4Fe-4S] cluster</name>
        <dbReference type="ChEBI" id="CHEBI:49883"/>
        <label>2</label>
        <note>4Fe-4S-S-AdoMet</note>
    </ligand>
</feature>
<comment type="similarity">
    <text evidence="10">Belongs to the methylthiotransferase family. RimO subfamily.</text>
</comment>
<comment type="function">
    <text evidence="1">Catalyzes the methylthiolation of N6-(dimethylallyl)adenosine (i(6)A), leading to the formation of 2-methylthio-N6-(dimethylallyl)adenosine (ms(2)i(6)A) at position 37 in tRNAs that read codons beginning with uridine.</text>
</comment>
<keyword evidence="4 10" id="KW-0808">Transferase</keyword>
<reference evidence="14" key="1">
    <citation type="submission" date="2020-10" db="EMBL/GenBank/DDBJ databases">
        <authorList>
            <person name="Gilroy R."/>
        </authorList>
    </citation>
    <scope>NUCLEOTIDE SEQUENCE</scope>
    <source>
        <strain evidence="14">4920</strain>
    </source>
</reference>
<dbReference type="InterPro" id="IPR058240">
    <property type="entry name" value="rSAM_sf"/>
</dbReference>
<evidence type="ECO:0000256" key="8">
    <source>
        <dbReference type="ARBA" id="ARBA00023014"/>
    </source>
</evidence>
<evidence type="ECO:0000256" key="7">
    <source>
        <dbReference type="ARBA" id="ARBA00023004"/>
    </source>
</evidence>
<proteinExistence type="inferred from homology"/>
<dbReference type="GO" id="GO:0005829">
    <property type="term" value="C:cytosol"/>
    <property type="evidence" value="ECO:0007669"/>
    <property type="project" value="TreeGrafter"/>
</dbReference>
<dbReference type="PROSITE" id="PS51449">
    <property type="entry name" value="MTTASE_N"/>
    <property type="match status" value="1"/>
</dbReference>
<dbReference type="PROSITE" id="PS01278">
    <property type="entry name" value="MTTASE_RADICAL"/>
    <property type="match status" value="1"/>
</dbReference>
<dbReference type="InterPro" id="IPR006638">
    <property type="entry name" value="Elp3/MiaA/NifB-like_rSAM"/>
</dbReference>
<feature type="binding site" evidence="10">
    <location>
        <position position="50"/>
    </location>
    <ligand>
        <name>[4Fe-4S] cluster</name>
        <dbReference type="ChEBI" id="CHEBI:49883"/>
        <label>1</label>
    </ligand>
</feature>
<dbReference type="AlphaFoldDB" id="A0A9D1NHQ1"/>
<protein>
    <recommendedName>
        <fullName evidence="10">Ribosomal protein uS12 methylthiotransferase RimO</fullName>
        <shortName evidence="10">uS12 MTTase</shortName>
        <shortName evidence="10">uS12 methylthiotransferase</shortName>
        <ecNumber evidence="10">2.8.4.4</ecNumber>
    </recommendedName>
    <alternativeName>
        <fullName evidence="10">Ribosomal protein uS12 (aspartate-C(3))-methylthiotransferase</fullName>
    </alternativeName>
    <alternativeName>
        <fullName evidence="10">Ribosome maturation factor RimO</fullName>
    </alternativeName>
</protein>
<dbReference type="Pfam" id="PF18693">
    <property type="entry name" value="TRAM_2"/>
    <property type="match status" value="1"/>
</dbReference>
<dbReference type="GO" id="GO:0035599">
    <property type="term" value="F:aspartic acid methylthiotransferase activity"/>
    <property type="evidence" value="ECO:0007669"/>
    <property type="project" value="TreeGrafter"/>
</dbReference>
<dbReference type="PROSITE" id="PS50926">
    <property type="entry name" value="TRAM"/>
    <property type="match status" value="1"/>
</dbReference>
<reference evidence="14" key="2">
    <citation type="journal article" date="2021" name="PeerJ">
        <title>Extensive microbial diversity within the chicken gut microbiome revealed by metagenomics and culture.</title>
        <authorList>
            <person name="Gilroy R."/>
            <person name="Ravi A."/>
            <person name="Getino M."/>
            <person name="Pursley I."/>
            <person name="Horton D.L."/>
            <person name="Alikhan N.F."/>
            <person name="Baker D."/>
            <person name="Gharbi K."/>
            <person name="Hall N."/>
            <person name="Watson M."/>
            <person name="Adriaenssens E.M."/>
            <person name="Foster-Nyarko E."/>
            <person name="Jarju S."/>
            <person name="Secka A."/>
            <person name="Antonio M."/>
            <person name="Oren A."/>
            <person name="Chaudhuri R.R."/>
            <person name="La Ragione R."/>
            <person name="Hildebrand F."/>
            <person name="Pallen M.J."/>
        </authorList>
    </citation>
    <scope>NUCLEOTIDE SEQUENCE</scope>
    <source>
        <strain evidence="14">4920</strain>
    </source>
</reference>